<evidence type="ECO:0000313" key="2">
    <source>
        <dbReference type="Proteomes" id="UP000499080"/>
    </source>
</evidence>
<protein>
    <submittedName>
        <fullName evidence="1">Uncharacterized protein</fullName>
    </submittedName>
</protein>
<name>A0A4Y2U600_ARAVE</name>
<dbReference type="Proteomes" id="UP000499080">
    <property type="component" value="Unassembled WGS sequence"/>
</dbReference>
<proteinExistence type="predicted"/>
<evidence type="ECO:0000313" key="1">
    <source>
        <dbReference type="EMBL" id="GBO08405.1"/>
    </source>
</evidence>
<dbReference type="AlphaFoldDB" id="A0A4Y2U600"/>
<gene>
    <name evidence="1" type="ORF">AVEN_216729_1</name>
</gene>
<comment type="caution">
    <text evidence="1">The sequence shown here is derived from an EMBL/GenBank/DDBJ whole genome shotgun (WGS) entry which is preliminary data.</text>
</comment>
<organism evidence="1 2">
    <name type="scientific">Araneus ventricosus</name>
    <name type="common">Orbweaver spider</name>
    <name type="synonym">Epeira ventricosa</name>
    <dbReference type="NCBI Taxonomy" id="182803"/>
    <lineage>
        <taxon>Eukaryota</taxon>
        <taxon>Metazoa</taxon>
        <taxon>Ecdysozoa</taxon>
        <taxon>Arthropoda</taxon>
        <taxon>Chelicerata</taxon>
        <taxon>Arachnida</taxon>
        <taxon>Araneae</taxon>
        <taxon>Araneomorphae</taxon>
        <taxon>Entelegynae</taxon>
        <taxon>Araneoidea</taxon>
        <taxon>Araneidae</taxon>
        <taxon>Araneus</taxon>
    </lineage>
</organism>
<accession>A0A4Y2U600</accession>
<sequence>MIGAEGGAKNSYYDPNATYPCYAPASAAFRYATAEVAWVNFAFCFEISWQWFRSLLGLGIFTDFKKGRLTKFPLQSPILEGQKPQFRSLTSLRPKPEAFCSSFF</sequence>
<dbReference type="EMBL" id="BGPR01034151">
    <property type="protein sequence ID" value="GBO08405.1"/>
    <property type="molecule type" value="Genomic_DNA"/>
</dbReference>
<keyword evidence="2" id="KW-1185">Reference proteome</keyword>
<reference evidence="1 2" key="1">
    <citation type="journal article" date="2019" name="Sci. Rep.">
        <title>Orb-weaving spider Araneus ventricosus genome elucidates the spidroin gene catalogue.</title>
        <authorList>
            <person name="Kono N."/>
            <person name="Nakamura H."/>
            <person name="Ohtoshi R."/>
            <person name="Moran D.A.P."/>
            <person name="Shinohara A."/>
            <person name="Yoshida Y."/>
            <person name="Fujiwara M."/>
            <person name="Mori M."/>
            <person name="Tomita M."/>
            <person name="Arakawa K."/>
        </authorList>
    </citation>
    <scope>NUCLEOTIDE SEQUENCE [LARGE SCALE GENOMIC DNA]</scope>
</reference>